<dbReference type="KEGG" id="har:HEAR1890"/>
<gene>
    <name evidence="6" type="ordered locus">HEAR1890</name>
</gene>
<dbReference type="NCBIfam" id="TIGR02550">
    <property type="entry name" value="flagell_flgL"/>
    <property type="match status" value="1"/>
</dbReference>
<dbReference type="GO" id="GO:0005198">
    <property type="term" value="F:structural molecule activity"/>
    <property type="evidence" value="ECO:0007669"/>
    <property type="project" value="InterPro"/>
</dbReference>
<dbReference type="PANTHER" id="PTHR42792">
    <property type="entry name" value="FLAGELLIN"/>
    <property type="match status" value="1"/>
</dbReference>
<accession>A4G6A4</accession>
<keyword evidence="6" id="KW-0282">Flagellum</keyword>
<dbReference type="AlphaFoldDB" id="A4G6A4"/>
<comment type="subcellular location">
    <subcellularLocation>
        <location evidence="1">Bacterial flagellum</location>
    </subcellularLocation>
    <subcellularLocation>
        <location evidence="2">Secreted</location>
    </subcellularLocation>
</comment>
<dbReference type="GO" id="GO:0071973">
    <property type="term" value="P:bacterial-type flagellum-dependent cell motility"/>
    <property type="evidence" value="ECO:0007669"/>
    <property type="project" value="InterPro"/>
</dbReference>
<name>A4G6A4_HERAR</name>
<dbReference type="GO" id="GO:0009424">
    <property type="term" value="C:bacterial-type flagellum hook"/>
    <property type="evidence" value="ECO:0007669"/>
    <property type="project" value="InterPro"/>
</dbReference>
<evidence type="ECO:0000256" key="1">
    <source>
        <dbReference type="ARBA" id="ARBA00004365"/>
    </source>
</evidence>
<dbReference type="GO" id="GO:0005576">
    <property type="term" value="C:extracellular region"/>
    <property type="evidence" value="ECO:0007669"/>
    <property type="project" value="UniProtKB-SubCell"/>
</dbReference>
<keyword evidence="6" id="KW-0969">Cilium</keyword>
<reference evidence="6 7" key="1">
    <citation type="journal article" date="2007" name="PLoS Genet.">
        <title>A tale of two oxidation states: bacterial colonization of arsenic-rich environments.</title>
        <authorList>
            <person name="Muller D."/>
            <person name="Medigue C."/>
            <person name="Koechler S."/>
            <person name="Barbe V."/>
            <person name="Barakat M."/>
            <person name="Talla E."/>
            <person name="Bonnefoy V."/>
            <person name="Krin E."/>
            <person name="Arsene-Ploetze F."/>
            <person name="Carapito C."/>
            <person name="Chandler M."/>
            <person name="Cournoyer B."/>
            <person name="Cruveiller S."/>
            <person name="Dossat C."/>
            <person name="Duval S."/>
            <person name="Heymann M."/>
            <person name="Leize E."/>
            <person name="Lieutaud A."/>
            <person name="Lievremont D."/>
            <person name="Makita Y."/>
            <person name="Mangenot S."/>
            <person name="Nitschke W."/>
            <person name="Ortet P."/>
            <person name="Perdrial N."/>
            <person name="Schoepp B."/>
            <person name="Siguier N."/>
            <person name="Simeonova D.D."/>
            <person name="Rouy Z."/>
            <person name="Segurens B."/>
            <person name="Turlin E."/>
            <person name="Vallenet D."/>
            <person name="Van Dorsselaer A."/>
            <person name="Weiss S."/>
            <person name="Weissenbach J."/>
            <person name="Lett M.C."/>
            <person name="Danchin A."/>
            <person name="Bertin P.N."/>
        </authorList>
    </citation>
    <scope>NUCLEOTIDE SEQUENCE [LARGE SCALE GENOMIC DNA]</scope>
    <source>
        <strain evidence="7">ULPAs1</strain>
    </source>
</reference>
<evidence type="ECO:0000256" key="2">
    <source>
        <dbReference type="ARBA" id="ARBA00004613"/>
    </source>
</evidence>
<dbReference type="InterPro" id="IPR001029">
    <property type="entry name" value="Flagellin_N"/>
</dbReference>
<dbReference type="Proteomes" id="UP000006697">
    <property type="component" value="Chromosome"/>
</dbReference>
<dbReference type="Gene3D" id="1.20.1330.10">
    <property type="entry name" value="f41 fragment of flagellin, N-terminal domain"/>
    <property type="match status" value="1"/>
</dbReference>
<dbReference type="Pfam" id="PF00669">
    <property type="entry name" value="Flagellin_N"/>
    <property type="match status" value="1"/>
</dbReference>
<dbReference type="HOGENOM" id="CLU_024437_5_0_4"/>
<keyword evidence="6" id="KW-0966">Cell projection</keyword>
<protein>
    <submittedName>
        <fullName evidence="6">Flagellar hook-associated protein 3 FlgL-like</fullName>
    </submittedName>
</protein>
<dbReference type="SUPFAM" id="SSF64518">
    <property type="entry name" value="Phase 1 flagellin"/>
    <property type="match status" value="1"/>
</dbReference>
<evidence type="ECO:0000256" key="4">
    <source>
        <dbReference type="ARBA" id="ARBA00023143"/>
    </source>
</evidence>
<organism evidence="6 7">
    <name type="scientific">Herminiimonas arsenicoxydans</name>
    <dbReference type="NCBI Taxonomy" id="204773"/>
    <lineage>
        <taxon>Bacteria</taxon>
        <taxon>Pseudomonadati</taxon>
        <taxon>Pseudomonadota</taxon>
        <taxon>Betaproteobacteria</taxon>
        <taxon>Burkholderiales</taxon>
        <taxon>Oxalobacteraceae</taxon>
        <taxon>Herminiimonas</taxon>
    </lineage>
</organism>
<keyword evidence="4" id="KW-0975">Bacterial flagellum</keyword>
<dbReference type="eggNOG" id="COG1344">
    <property type="taxonomic scope" value="Bacteria"/>
</dbReference>
<proteinExistence type="inferred from homology"/>
<dbReference type="InterPro" id="IPR013384">
    <property type="entry name" value="Flagell_FlgL"/>
</dbReference>
<dbReference type="OrthoDB" id="9768249at2"/>
<dbReference type="EMBL" id="CU207211">
    <property type="protein sequence ID" value="CAL62041.1"/>
    <property type="molecule type" value="Genomic_DNA"/>
</dbReference>
<feature type="domain" description="Flagellin N-terminal" evidence="5">
    <location>
        <begin position="3"/>
        <end position="139"/>
    </location>
</feature>
<evidence type="ECO:0000256" key="3">
    <source>
        <dbReference type="ARBA" id="ARBA00005709"/>
    </source>
</evidence>
<dbReference type="PANTHER" id="PTHR42792:SF1">
    <property type="entry name" value="FLAGELLAR HOOK-ASSOCIATED PROTEIN 3"/>
    <property type="match status" value="1"/>
</dbReference>
<comment type="similarity">
    <text evidence="3">Belongs to the bacterial flagellin family.</text>
</comment>
<sequence>MRISTNTIFEMGSGKIGDLQAAMLKTQQQISTNRRILAPSDDPVAAAAALGMEQAISINDQLATNRLSAKAALSEEESILQSVTLLLQSVKDIVISAGNGALDDVQRQMFATQLRGNFDELMGLANTRDSNGNYIFGGFQSSSPPFMQSATGADYTGDQGQRMLQVGPARQLASGDSGSAVFEGGVTGNGRFVTAAGLGNTGTGIVSMGSVSDLTQLTGLAYDVTFSVDAITGETTYLVNEPPPATPTPQLYVSGDPIEIGGMRFDIKGKPADGDTFSVKPSTNQSVFTTITDLLTTLSTSAVGPTGQTRLANGLASANTNIANVLDNISTVRTSVGARLKEIDNLDSAGADLKLQYTKTLSDLQDIDPVEAYSRFTQQQFTLEAARQSFIKISGLSLFNMLN</sequence>
<evidence type="ECO:0000259" key="5">
    <source>
        <dbReference type="Pfam" id="PF00669"/>
    </source>
</evidence>
<dbReference type="STRING" id="204773.HEAR1890"/>
<dbReference type="InterPro" id="IPR001492">
    <property type="entry name" value="Flagellin"/>
</dbReference>
<evidence type="ECO:0000313" key="6">
    <source>
        <dbReference type="EMBL" id="CAL62041.1"/>
    </source>
</evidence>
<keyword evidence="7" id="KW-1185">Reference proteome</keyword>
<evidence type="ECO:0000313" key="7">
    <source>
        <dbReference type="Proteomes" id="UP000006697"/>
    </source>
</evidence>